<dbReference type="Proteomes" id="UP000053268">
    <property type="component" value="Unassembled WGS sequence"/>
</dbReference>
<organism evidence="3 4">
    <name type="scientific">Papilio xuthus</name>
    <name type="common">Asian swallowtail butterfly</name>
    <dbReference type="NCBI Taxonomy" id="66420"/>
    <lineage>
        <taxon>Eukaryota</taxon>
        <taxon>Metazoa</taxon>
        <taxon>Ecdysozoa</taxon>
        <taxon>Arthropoda</taxon>
        <taxon>Hexapoda</taxon>
        <taxon>Insecta</taxon>
        <taxon>Pterygota</taxon>
        <taxon>Neoptera</taxon>
        <taxon>Endopterygota</taxon>
        <taxon>Lepidoptera</taxon>
        <taxon>Glossata</taxon>
        <taxon>Ditrysia</taxon>
        <taxon>Papilionoidea</taxon>
        <taxon>Papilionidae</taxon>
        <taxon>Papilioninae</taxon>
        <taxon>Papilio</taxon>
    </lineage>
</organism>
<keyword evidence="2" id="KW-0472">Membrane</keyword>
<dbReference type="EMBL" id="KQ459604">
    <property type="protein sequence ID" value="KPI92534.1"/>
    <property type="molecule type" value="Genomic_DNA"/>
</dbReference>
<name>A0A194PII2_PAPXU</name>
<proteinExistence type="predicted"/>
<evidence type="ECO:0000256" key="2">
    <source>
        <dbReference type="SAM" id="Phobius"/>
    </source>
</evidence>
<evidence type="ECO:0000256" key="1">
    <source>
        <dbReference type="SAM" id="MobiDB-lite"/>
    </source>
</evidence>
<keyword evidence="2" id="KW-1133">Transmembrane helix</keyword>
<evidence type="ECO:0000313" key="4">
    <source>
        <dbReference type="Proteomes" id="UP000053268"/>
    </source>
</evidence>
<feature type="compositionally biased region" description="Polar residues" evidence="1">
    <location>
        <begin position="1"/>
        <end position="10"/>
    </location>
</feature>
<dbReference type="AlphaFoldDB" id="A0A194PII2"/>
<reference evidence="3 4" key="1">
    <citation type="journal article" date="2015" name="Nat. Commun.">
        <title>Outbred genome sequencing and CRISPR/Cas9 gene editing in butterflies.</title>
        <authorList>
            <person name="Li X."/>
            <person name="Fan D."/>
            <person name="Zhang W."/>
            <person name="Liu G."/>
            <person name="Zhang L."/>
            <person name="Zhao L."/>
            <person name="Fang X."/>
            <person name="Chen L."/>
            <person name="Dong Y."/>
            <person name="Chen Y."/>
            <person name="Ding Y."/>
            <person name="Zhao R."/>
            <person name="Feng M."/>
            <person name="Zhu Y."/>
            <person name="Feng Y."/>
            <person name="Jiang X."/>
            <person name="Zhu D."/>
            <person name="Xiang H."/>
            <person name="Feng X."/>
            <person name="Li S."/>
            <person name="Wang J."/>
            <person name="Zhang G."/>
            <person name="Kronforst M.R."/>
            <person name="Wang W."/>
        </authorList>
    </citation>
    <scope>NUCLEOTIDE SEQUENCE [LARGE SCALE GENOMIC DNA]</scope>
    <source>
        <strain evidence="3">Ya'a_city_454_Px</strain>
        <tissue evidence="3">Whole body</tissue>
    </source>
</reference>
<feature type="transmembrane region" description="Helical" evidence="2">
    <location>
        <begin position="39"/>
        <end position="59"/>
    </location>
</feature>
<evidence type="ECO:0000313" key="3">
    <source>
        <dbReference type="EMBL" id="KPI92534.1"/>
    </source>
</evidence>
<sequence>MSGRPRTTSFAEGGKSVRKTFENQPPKPPLGGVKICSKYHLTILLSAIVISYTVTYSILTL</sequence>
<gene>
    <name evidence="3" type="ORF">RR46_13755</name>
</gene>
<accession>A0A194PII2</accession>
<keyword evidence="2" id="KW-0812">Transmembrane</keyword>
<feature type="region of interest" description="Disordered" evidence="1">
    <location>
        <begin position="1"/>
        <end position="30"/>
    </location>
</feature>
<protein>
    <submittedName>
        <fullName evidence="3">Uncharacterized protein</fullName>
    </submittedName>
</protein>
<keyword evidence="4" id="KW-1185">Reference proteome</keyword>